<dbReference type="Pfam" id="PF02515">
    <property type="entry name" value="CoA_transf_3"/>
    <property type="match status" value="1"/>
</dbReference>
<name>A0A6L5Y9S5_9BACT</name>
<dbReference type="PANTHER" id="PTHR48228:SF6">
    <property type="entry name" value="L-CARNITINE COA-TRANSFERASE"/>
    <property type="match status" value="1"/>
</dbReference>
<dbReference type="InterPro" id="IPR044855">
    <property type="entry name" value="CoA-Trfase_III_dom3_sf"/>
</dbReference>
<dbReference type="SUPFAM" id="SSF89796">
    <property type="entry name" value="CoA-transferase family III (CaiB/BaiF)"/>
    <property type="match status" value="1"/>
</dbReference>
<comment type="caution">
    <text evidence="2">The sequence shown here is derived from an EMBL/GenBank/DDBJ whole genome shotgun (WGS) entry which is preliminary data.</text>
</comment>
<proteinExistence type="predicted"/>
<organism evidence="2 3">
    <name type="scientific">Pyramidobacter porci</name>
    <dbReference type="NCBI Taxonomy" id="2605789"/>
    <lineage>
        <taxon>Bacteria</taxon>
        <taxon>Thermotogati</taxon>
        <taxon>Synergistota</taxon>
        <taxon>Synergistia</taxon>
        <taxon>Synergistales</taxon>
        <taxon>Dethiosulfovibrionaceae</taxon>
        <taxon>Pyramidobacter</taxon>
    </lineage>
</organism>
<keyword evidence="3" id="KW-1185">Reference proteome</keyword>
<dbReference type="Gene3D" id="3.30.1540.10">
    <property type="entry name" value="formyl-coa transferase, domain 3"/>
    <property type="match status" value="1"/>
</dbReference>
<accession>A0A6L5Y9S5</accession>
<gene>
    <name evidence="2" type="ORF">FYJ74_02205</name>
</gene>
<dbReference type="EMBL" id="VUNH01000002">
    <property type="protein sequence ID" value="MST54865.1"/>
    <property type="molecule type" value="Genomic_DNA"/>
</dbReference>
<sequence length="418" mass="46185">MSDRMFIIPEFGPLAGMRIIDSGSLIAMPFAATMLADFGAEVIHIERPGAGDTLRLMAPFATVNGKKVSTAWAQDARNKLSMTLELNLQHEEVKEIFYGLIKEADVFMENMVWLEKLGIYDEELLKVNPKLVIVHVSGLGHKEFGGVPSVCNRASYDMIGQAFSGWLYLQGDPDRDPSVSKPYTNDFVSAFAVLFGTLSAYINVQKTGRGQVVDVAQFEAMAQYMCGTYTSYTMAGKISERSGNASPAFQPYNIFKSKDGFLVALGAFGPGVYKRFIQGAGFDLDYFNYEDCSSGIEAVASPKGRELDRKVNEWCASLTAAEIERKMEEARVPCATLNTAKSAFENEHFKSRNDWIKYEDQTVETEITAFGIAPKMSETPGKVWRGAPKLGQDTENVLKTILGYDDAKISSLREKGLI</sequence>
<dbReference type="AlphaFoldDB" id="A0A6L5Y9S5"/>
<dbReference type="InterPro" id="IPR050509">
    <property type="entry name" value="CoA-transferase_III"/>
</dbReference>
<evidence type="ECO:0000313" key="3">
    <source>
        <dbReference type="Proteomes" id="UP000473699"/>
    </source>
</evidence>
<dbReference type="GO" id="GO:0016740">
    <property type="term" value="F:transferase activity"/>
    <property type="evidence" value="ECO:0007669"/>
    <property type="project" value="UniProtKB-KW"/>
</dbReference>
<dbReference type="InterPro" id="IPR003673">
    <property type="entry name" value="CoA-Trfase_fam_III"/>
</dbReference>
<evidence type="ECO:0000313" key="2">
    <source>
        <dbReference type="EMBL" id="MST54865.1"/>
    </source>
</evidence>
<dbReference type="Gene3D" id="3.40.50.10540">
    <property type="entry name" value="Crotonobetainyl-coa:carnitine coa-transferase, domain 1"/>
    <property type="match status" value="1"/>
</dbReference>
<dbReference type="PANTHER" id="PTHR48228">
    <property type="entry name" value="SUCCINYL-COA--D-CITRAMALATE COA-TRANSFERASE"/>
    <property type="match status" value="1"/>
</dbReference>
<dbReference type="Proteomes" id="UP000473699">
    <property type="component" value="Unassembled WGS sequence"/>
</dbReference>
<evidence type="ECO:0000256" key="1">
    <source>
        <dbReference type="ARBA" id="ARBA00022679"/>
    </source>
</evidence>
<keyword evidence="1 2" id="KW-0808">Transferase</keyword>
<protein>
    <submittedName>
        <fullName evidence="2">CoA transferase</fullName>
    </submittedName>
</protein>
<dbReference type="RefSeq" id="WP_154527983.1">
    <property type="nucleotide sequence ID" value="NZ_JAXDZJ010000095.1"/>
</dbReference>
<reference evidence="2 3" key="1">
    <citation type="submission" date="2019-08" db="EMBL/GenBank/DDBJ databases">
        <title>In-depth cultivation of the pig gut microbiome towards novel bacterial diversity and tailored functional studies.</title>
        <authorList>
            <person name="Wylensek D."/>
            <person name="Hitch T.C.A."/>
            <person name="Clavel T."/>
        </authorList>
    </citation>
    <scope>NUCLEOTIDE SEQUENCE [LARGE SCALE GENOMIC DNA]</scope>
    <source>
        <strain evidence="2 3">SM-530-WT-4B</strain>
    </source>
</reference>
<dbReference type="InterPro" id="IPR023606">
    <property type="entry name" value="CoA-Trfase_III_dom_1_sf"/>
</dbReference>